<evidence type="ECO:0000256" key="4">
    <source>
        <dbReference type="ARBA" id="ARBA00022670"/>
    </source>
</evidence>
<dbReference type="FunFam" id="3.90.132.10:FF:000001">
    <property type="entry name" value="leishmanolysin-like peptidase isoform X2"/>
    <property type="match status" value="1"/>
</dbReference>
<dbReference type="PANTHER" id="PTHR10942:SF0">
    <property type="entry name" value="LEISHMANOLYSIN-LIKE PEPTIDASE"/>
    <property type="match status" value="1"/>
</dbReference>
<keyword evidence="12" id="KW-0865">Zymogen</keyword>
<dbReference type="Gene3D" id="3.90.132.10">
    <property type="entry name" value="Leishmanolysin , domain 2"/>
    <property type="match status" value="1"/>
</dbReference>
<comment type="subcellular location">
    <subcellularLocation>
        <location evidence="2">Membrane</location>
    </subcellularLocation>
</comment>
<sequence length="552" mass="60657">MRRSLLKTAVAAVLLCAAVRGWAQHVVSEPEEVREHHPSFDALQARTVSTRVSRGSRVADTAGRPFVITAPPDWKPIRIAVFTYDIDDSSRYCTEAGQLRPDMKGGVLLCRRDEILTDTKKQMLLEFLIPSAVRMHEERLSVQRERGNIVVDRLIYEDRECRHFSIPDSHMREGVADADFLLYVAAGPTVDETVAWAGMCQYFANGRPSVGVANVSPKDITNDQQAMRTITHEILHALGFHFHVFEEQGMVGYIRSLRGKVSVPVIRSPMVAAQARAHFGCEDQTFLELEDMGGKGTALSHWKRRSMKDDLMAGTTMAGIYSAITIAAMEDTGFYKGNYAMAEPMMYGRNAGCGLLTEKCVVNGVSQFPEMFCGSDNYADLVCASDRLGVGDCNVVNHDLPLPPQFRYFSDATLGGEYEEMDYCPYVQSFSDTECSFDGRDLDGSVYGAKSRCFDAPAGFAERGRFSAQYGLCAEVHCGTTTTYSVKVKGAAMYTRCKPGTTLPLSLLSPTFSSGHITCPPYDSVCGIRVSTMQARQRGAAGEGEAHSGHSS</sequence>
<organism evidence="18 19">
    <name type="scientific">Novymonas esmeraldas</name>
    <dbReference type="NCBI Taxonomy" id="1808958"/>
    <lineage>
        <taxon>Eukaryota</taxon>
        <taxon>Discoba</taxon>
        <taxon>Euglenozoa</taxon>
        <taxon>Kinetoplastea</taxon>
        <taxon>Metakinetoplastina</taxon>
        <taxon>Trypanosomatida</taxon>
        <taxon>Trypanosomatidae</taxon>
        <taxon>Novymonas</taxon>
    </lineage>
</organism>
<keyword evidence="7 17" id="KW-0378">Hydrolase</keyword>
<name>A0AAW0F2A1_9TRYP</name>
<dbReference type="SUPFAM" id="SSF55486">
    <property type="entry name" value="Metalloproteases ('zincins'), catalytic domain"/>
    <property type="match status" value="1"/>
</dbReference>
<keyword evidence="6 17" id="KW-0732">Signal</keyword>
<dbReference type="GO" id="GO:0016020">
    <property type="term" value="C:membrane"/>
    <property type="evidence" value="ECO:0007669"/>
    <property type="project" value="UniProtKB-SubCell"/>
</dbReference>
<accession>A0AAW0F2A1</accession>
<evidence type="ECO:0000256" key="9">
    <source>
        <dbReference type="ARBA" id="ARBA00022889"/>
    </source>
</evidence>
<gene>
    <name evidence="18" type="ORF">NESM_000930100</name>
</gene>
<evidence type="ECO:0000256" key="13">
    <source>
        <dbReference type="ARBA" id="ARBA00023157"/>
    </source>
</evidence>
<evidence type="ECO:0000256" key="6">
    <source>
        <dbReference type="ARBA" id="ARBA00022729"/>
    </source>
</evidence>
<keyword evidence="19" id="KW-1185">Reference proteome</keyword>
<dbReference type="EC" id="3.4.24.-" evidence="17"/>
<dbReference type="InterPro" id="IPR001577">
    <property type="entry name" value="Peptidase_M8"/>
</dbReference>
<evidence type="ECO:0000256" key="15">
    <source>
        <dbReference type="PIRSR" id="PIRSR601577-1"/>
    </source>
</evidence>
<evidence type="ECO:0000256" key="10">
    <source>
        <dbReference type="ARBA" id="ARBA00023049"/>
    </source>
</evidence>
<evidence type="ECO:0000256" key="12">
    <source>
        <dbReference type="ARBA" id="ARBA00023145"/>
    </source>
</evidence>
<feature type="binding site" evidence="16">
    <location>
        <position position="232"/>
    </location>
    <ligand>
        <name>Zn(2+)</name>
        <dbReference type="ChEBI" id="CHEBI:29105"/>
        <note>catalytic</note>
    </ligand>
</feature>
<feature type="signal peptide" evidence="17">
    <location>
        <begin position="1"/>
        <end position="23"/>
    </location>
</feature>
<keyword evidence="11" id="KW-0472">Membrane</keyword>
<dbReference type="EMBL" id="JAECZO010000542">
    <property type="protein sequence ID" value="KAK7199526.1"/>
    <property type="molecule type" value="Genomic_DNA"/>
</dbReference>
<comment type="catalytic activity">
    <reaction evidence="1">
        <text>Preference for hydrophobic residues at P1 and P1' and basic residues at P2' and P3'. A model nonapeptide is cleaved at -Ala-Tyr-|-Leu-Lys-Lys-.</text>
        <dbReference type="EC" id="3.4.24.36"/>
    </reaction>
</comment>
<protein>
    <recommendedName>
        <fullName evidence="17">Leishmanolysin-like peptidase</fullName>
        <ecNumber evidence="17">3.4.24.-</ecNumber>
    </recommendedName>
</protein>
<evidence type="ECO:0000256" key="3">
    <source>
        <dbReference type="ARBA" id="ARBA00005860"/>
    </source>
</evidence>
<dbReference type="GO" id="GO:0006508">
    <property type="term" value="P:proteolysis"/>
    <property type="evidence" value="ECO:0007669"/>
    <property type="project" value="UniProtKB-KW"/>
</dbReference>
<keyword evidence="5 16" id="KW-0479">Metal-binding</keyword>
<keyword evidence="9" id="KW-0130">Cell adhesion</keyword>
<dbReference type="PANTHER" id="PTHR10942">
    <property type="entry name" value="LEISHMANOLYSIN-LIKE PEPTIDASE"/>
    <property type="match status" value="1"/>
</dbReference>
<dbReference type="GO" id="GO:0007155">
    <property type="term" value="P:cell adhesion"/>
    <property type="evidence" value="ECO:0007669"/>
    <property type="project" value="UniProtKB-KW"/>
</dbReference>
<dbReference type="GO" id="GO:0005737">
    <property type="term" value="C:cytoplasm"/>
    <property type="evidence" value="ECO:0007669"/>
    <property type="project" value="TreeGrafter"/>
</dbReference>
<keyword evidence="4 17" id="KW-0645">Protease</keyword>
<evidence type="ECO:0000256" key="14">
    <source>
        <dbReference type="ARBA" id="ARBA00023180"/>
    </source>
</evidence>
<evidence type="ECO:0000256" key="16">
    <source>
        <dbReference type="PIRSR" id="PIRSR601577-2"/>
    </source>
</evidence>
<dbReference type="Gene3D" id="3.10.170.20">
    <property type="match status" value="1"/>
</dbReference>
<evidence type="ECO:0000256" key="1">
    <source>
        <dbReference type="ARBA" id="ARBA00001249"/>
    </source>
</evidence>
<comment type="similarity">
    <text evidence="3 17">Belongs to the peptidase M8 family.</text>
</comment>
<evidence type="ECO:0000256" key="2">
    <source>
        <dbReference type="ARBA" id="ARBA00004370"/>
    </source>
</evidence>
<dbReference type="Gene3D" id="2.10.55.10">
    <property type="entry name" value="Leishmanolysin domain 3"/>
    <property type="match status" value="1"/>
</dbReference>
<evidence type="ECO:0000256" key="17">
    <source>
        <dbReference type="RuleBase" id="RU366077"/>
    </source>
</evidence>
<dbReference type="GO" id="GO:0004222">
    <property type="term" value="F:metalloendopeptidase activity"/>
    <property type="evidence" value="ECO:0007669"/>
    <property type="project" value="UniProtKB-UniRule"/>
</dbReference>
<feature type="binding site" evidence="16">
    <location>
        <position position="301"/>
    </location>
    <ligand>
        <name>Zn(2+)</name>
        <dbReference type="ChEBI" id="CHEBI:29105"/>
        <note>catalytic</note>
    </ligand>
</feature>
<feature type="chain" id="PRO_5043089249" description="Leishmanolysin-like peptidase" evidence="17">
    <location>
        <begin position="24"/>
        <end position="552"/>
    </location>
</feature>
<evidence type="ECO:0000313" key="18">
    <source>
        <dbReference type="EMBL" id="KAK7199526.1"/>
    </source>
</evidence>
<dbReference type="PRINTS" id="PR00782">
    <property type="entry name" value="LSHMANOLYSIN"/>
</dbReference>
<feature type="active site" evidence="15">
    <location>
        <position position="233"/>
    </location>
</feature>
<keyword evidence="14" id="KW-0325">Glycoprotein</keyword>
<dbReference type="Gene3D" id="2.30.34.10">
    <property type="entry name" value="Leishmanolysin domain 4"/>
    <property type="match status" value="1"/>
</dbReference>
<proteinExistence type="inferred from homology"/>
<dbReference type="Proteomes" id="UP001430356">
    <property type="component" value="Unassembled WGS sequence"/>
</dbReference>
<evidence type="ECO:0000256" key="11">
    <source>
        <dbReference type="ARBA" id="ARBA00023136"/>
    </source>
</evidence>
<dbReference type="AlphaFoldDB" id="A0AAW0F2A1"/>
<keyword evidence="10 16" id="KW-0482">Metalloprotease</keyword>
<reference evidence="18 19" key="1">
    <citation type="journal article" date="2021" name="MBio">
        <title>A New Model Trypanosomatid, Novymonas esmeraldas: Genomic Perception of Its 'Candidatus Pandoraea novymonadis' Endosymbiont.</title>
        <authorList>
            <person name="Zakharova A."/>
            <person name="Saura A."/>
            <person name="Butenko A."/>
            <person name="Podesvova L."/>
            <person name="Warmusova S."/>
            <person name="Kostygov A.Y."/>
            <person name="Nenarokova A."/>
            <person name="Lukes J."/>
            <person name="Opperdoes F.R."/>
            <person name="Yurchenko V."/>
        </authorList>
    </citation>
    <scope>NUCLEOTIDE SEQUENCE [LARGE SCALE GENOMIC DNA]</scope>
    <source>
        <strain evidence="18 19">E262AT.01</strain>
    </source>
</reference>
<keyword evidence="13" id="KW-1015">Disulfide bond</keyword>
<dbReference type="GO" id="GO:0046872">
    <property type="term" value="F:metal ion binding"/>
    <property type="evidence" value="ECO:0007669"/>
    <property type="project" value="UniProtKB-KW"/>
</dbReference>
<evidence type="ECO:0000256" key="7">
    <source>
        <dbReference type="ARBA" id="ARBA00022801"/>
    </source>
</evidence>
<comment type="cofactor">
    <cofactor evidence="16 17">
        <name>Zn(2+)</name>
        <dbReference type="ChEBI" id="CHEBI:29105"/>
    </cofactor>
    <text evidence="16 17">Binds 1 zinc ion per subunit.</text>
</comment>
<evidence type="ECO:0000256" key="8">
    <source>
        <dbReference type="ARBA" id="ARBA00022833"/>
    </source>
</evidence>
<evidence type="ECO:0000313" key="19">
    <source>
        <dbReference type="Proteomes" id="UP001430356"/>
    </source>
</evidence>
<comment type="caution">
    <text evidence="18">The sequence shown here is derived from an EMBL/GenBank/DDBJ whole genome shotgun (WGS) entry which is preliminary data.</text>
</comment>
<evidence type="ECO:0000256" key="5">
    <source>
        <dbReference type="ARBA" id="ARBA00022723"/>
    </source>
</evidence>
<keyword evidence="8 16" id="KW-0862">Zinc</keyword>
<feature type="binding site" evidence="16">
    <location>
        <position position="236"/>
    </location>
    <ligand>
        <name>Zn(2+)</name>
        <dbReference type="ChEBI" id="CHEBI:29105"/>
        <note>catalytic</note>
    </ligand>
</feature>
<dbReference type="Pfam" id="PF01457">
    <property type="entry name" value="Peptidase_M8"/>
    <property type="match status" value="1"/>
</dbReference>